<comment type="pathway">
    <text evidence="2 14">Protein modification; protein glycosylation.</text>
</comment>
<evidence type="ECO:0000256" key="12">
    <source>
        <dbReference type="ARBA" id="ARBA00049506"/>
    </source>
</evidence>
<keyword evidence="10 14" id="KW-0472">Membrane</keyword>
<protein>
    <recommendedName>
        <fullName evidence="4 14">Dol-P-Man:Man(5)GlcNAc(2)-PP-Dol alpha-1,3-mannosyltransferase</fullName>
        <ecNumber evidence="3 14">2.4.1.258</ecNumber>
    </recommendedName>
    <alternativeName>
        <fullName evidence="14">Dol-P-Man-dependent alpha(1-3)-mannosyltransferase</fullName>
    </alternativeName>
</protein>
<comment type="similarity">
    <text evidence="13">Belongs to the glycosyltransferase ALG3 family.</text>
</comment>
<evidence type="ECO:0000313" key="15">
    <source>
        <dbReference type="EMBL" id="KAL0634386.1"/>
    </source>
</evidence>
<evidence type="ECO:0000313" key="16">
    <source>
        <dbReference type="Proteomes" id="UP001447188"/>
    </source>
</evidence>
<comment type="subcellular location">
    <subcellularLocation>
        <location evidence="1 14">Endoplasmic reticulum membrane</location>
        <topology evidence="1 14">Multi-pass membrane protein</topology>
    </subcellularLocation>
</comment>
<keyword evidence="16" id="KW-1185">Reference proteome</keyword>
<evidence type="ECO:0000256" key="9">
    <source>
        <dbReference type="ARBA" id="ARBA00022989"/>
    </source>
</evidence>
<evidence type="ECO:0000256" key="14">
    <source>
        <dbReference type="RuleBase" id="RU364047"/>
    </source>
</evidence>
<accession>A0ABR3GEJ5</accession>
<reference evidence="15 16" key="1">
    <citation type="submission" date="2024-02" db="EMBL/GenBank/DDBJ databases">
        <title>Discinaceae phylogenomics.</title>
        <authorList>
            <person name="Dirks A.C."/>
            <person name="James T.Y."/>
        </authorList>
    </citation>
    <scope>NUCLEOTIDE SEQUENCE [LARGE SCALE GENOMIC DNA]</scope>
    <source>
        <strain evidence="15 16">ACD0624</strain>
    </source>
</reference>
<feature type="transmembrane region" description="Helical" evidence="14">
    <location>
        <begin position="20"/>
        <end position="41"/>
    </location>
</feature>
<proteinExistence type="inferred from homology"/>
<dbReference type="InterPro" id="IPR007873">
    <property type="entry name" value="Glycosyltransferase_ALG3"/>
</dbReference>
<dbReference type="EMBL" id="JBBBZM010000096">
    <property type="protein sequence ID" value="KAL0634386.1"/>
    <property type="molecule type" value="Genomic_DNA"/>
</dbReference>
<evidence type="ECO:0000256" key="2">
    <source>
        <dbReference type="ARBA" id="ARBA00004922"/>
    </source>
</evidence>
<dbReference type="EC" id="2.4.1.258" evidence="3 14"/>
<dbReference type="PANTHER" id="PTHR12646:SF0">
    <property type="entry name" value="DOL-P-MAN:MAN(5)GLCNAC(2)-PP-DOL ALPHA-1,3-MANNOSYLTRANSFERASE"/>
    <property type="match status" value="1"/>
</dbReference>
<comment type="catalytic activity">
    <reaction evidence="12 14">
        <text>an alpha-D-Man-(1-&gt;2)-alpha-D-Man-(1-&gt;2)-alpha-D-Man-(1-&gt;3)-[alpha-D-Man-(1-&gt;6)]-beta-D-Man-(1-&gt;4)-beta-D-GlcNAc-(1-&gt;4)-alpha-D-GlcNAc-diphospho-di-trans,poly-cis-dolichol + a di-trans,poly-cis-dolichyl beta-D-mannosyl phosphate = an alpha-D-Man-(1-&gt;2)-alpha-D-Man-(1-&gt;2)-alpha-D-Man-(1-&gt;3)-[alpha-D-Man-(1-&gt;3)-alpha-D-Man-(1-&gt;6)]-beta-D-Man-(1-&gt;4)-beta-D-GlcNAc-(1-&gt;4)-alpha-D-GlcNAc-diphospho-di-trans,poly-cis-dolichol + a di-trans,poly-cis-dolichyl phosphate + H(+)</text>
        <dbReference type="Rhea" id="RHEA:29527"/>
        <dbReference type="Rhea" id="RHEA-COMP:19498"/>
        <dbReference type="Rhea" id="RHEA-COMP:19501"/>
        <dbReference type="Rhea" id="RHEA-COMP:19516"/>
        <dbReference type="Rhea" id="RHEA-COMP:19517"/>
        <dbReference type="ChEBI" id="CHEBI:15378"/>
        <dbReference type="ChEBI" id="CHEBI:57683"/>
        <dbReference type="ChEBI" id="CHEBI:58211"/>
        <dbReference type="ChEBI" id="CHEBI:132515"/>
        <dbReference type="ChEBI" id="CHEBI:132516"/>
        <dbReference type="EC" id="2.4.1.258"/>
    </reaction>
    <physiologicalReaction direction="left-to-right" evidence="12 14">
        <dbReference type="Rhea" id="RHEA:29528"/>
    </physiologicalReaction>
</comment>
<comment type="caution">
    <text evidence="15">The sequence shown here is derived from an EMBL/GenBank/DDBJ whole genome shotgun (WGS) entry which is preliminary data.</text>
</comment>
<evidence type="ECO:0000256" key="13">
    <source>
        <dbReference type="ARBA" id="ARBA00093457"/>
    </source>
</evidence>
<evidence type="ECO:0000256" key="7">
    <source>
        <dbReference type="ARBA" id="ARBA00022692"/>
    </source>
</evidence>
<evidence type="ECO:0000256" key="8">
    <source>
        <dbReference type="ARBA" id="ARBA00022824"/>
    </source>
</evidence>
<keyword evidence="6 14" id="KW-0808">Transferase</keyword>
<evidence type="ECO:0000256" key="10">
    <source>
        <dbReference type="ARBA" id="ARBA00023136"/>
    </source>
</evidence>
<feature type="transmembrane region" description="Helical" evidence="14">
    <location>
        <begin position="197"/>
        <end position="219"/>
    </location>
</feature>
<keyword evidence="7 14" id="KW-0812">Transmembrane</keyword>
<evidence type="ECO:0000256" key="5">
    <source>
        <dbReference type="ARBA" id="ARBA00022676"/>
    </source>
</evidence>
<dbReference type="Proteomes" id="UP001447188">
    <property type="component" value="Unassembled WGS sequence"/>
</dbReference>
<dbReference type="Pfam" id="PF05208">
    <property type="entry name" value="ALG3"/>
    <property type="match status" value="1"/>
</dbReference>
<organism evidence="15 16">
    <name type="scientific">Discina gigas</name>
    <dbReference type="NCBI Taxonomy" id="1032678"/>
    <lineage>
        <taxon>Eukaryota</taxon>
        <taxon>Fungi</taxon>
        <taxon>Dikarya</taxon>
        <taxon>Ascomycota</taxon>
        <taxon>Pezizomycotina</taxon>
        <taxon>Pezizomycetes</taxon>
        <taxon>Pezizales</taxon>
        <taxon>Discinaceae</taxon>
        <taxon>Discina</taxon>
    </lineage>
</organism>
<keyword evidence="5 14" id="KW-0328">Glycosyltransferase</keyword>
<gene>
    <name evidence="15" type="primary">ALG3</name>
    <name evidence="15" type="ORF">Q9L58_006707</name>
</gene>
<evidence type="ECO:0000256" key="6">
    <source>
        <dbReference type="ARBA" id="ARBA00022679"/>
    </source>
</evidence>
<dbReference type="GO" id="GO:0052925">
    <property type="term" value="F:dol-P-Man:Man(5)GlcNAc(2)-PP-Dol alpha-1,3-mannosyltransferase activity"/>
    <property type="evidence" value="ECO:0007669"/>
    <property type="project" value="UniProtKB-EC"/>
</dbReference>
<comment type="function">
    <text evidence="11 14">Dol-P-Man:Man(5)GlcNAc(2)-PP-Dol alpha-1,3-mannosyltransferase that operates in the biosynthetic pathway of dolichol-linked oligosaccharides, the glycan precursors employed in protein asparagine (N)-glycosylation. The assembly of dolichol-linked oligosaccharides begins on the cytosolic side of the endoplasmic reticulum membrane and finishes in its lumen. The sequential addition of sugars to dolichol pyrophosphate produces dolichol-linked oligosaccharides containing fourteen sugars, including two GlcNAcs, nine mannoses and three glucoses. Once assembled, the oligosaccharide is transferred from the lipid to nascent proteins by oligosaccharyltransferases. In the lumen of the endoplasmic reticulum, adds the first dolichyl beta-D-mannosyl phosphate derived mannose in an alpha-1,3 linkage to Man(5)GlcNAc(2)-PP-dolichol to produce Man(6)GlcNAc(2)-PP-dolichol.</text>
</comment>
<sequence length="448" mass="50304">MDLINSAFSFATNSRSRFPLWLIPPLLLVEAVFCAIIILKVPCKADPSSRSASSLPHTDMPPADTEIDWKAYMEQVAQYQAGERDYALIKGGTGPLVYPAGHVYIYSFLYDFTNQGKDILKGQWIFMALYLATLAVVLLCYREARAPPYILPLLVLSKRLHSIYVLRLFNDPFSIFFLFVAVYCWQKKQWTLGSAVYSLSVGVKMNTLLVLPAVAVTYLQALGRDKALRQALIMAQIQFLIGTPFLSEAPRSYITKAFELTRQFFFEWTVNWRFVGEEVFLSKKFSLGLLALHGTLLFVFAVTRWKKPSQRSLSSFLTLLITPAVGLEDLQISARVTPRYILTSVLAANAIGMLCARSLHYQFYSWLAWGTPYVLWRSGFGPVWIGGLWAAQEWAWNIFPSTSGSSGTVVASLAVAVVGAWWGSGKEAERELALEEDGDSDSDDEKRK</sequence>
<feature type="transmembrane region" description="Helical" evidence="14">
    <location>
        <begin position="124"/>
        <end position="144"/>
    </location>
</feature>
<dbReference type="PANTHER" id="PTHR12646">
    <property type="entry name" value="NOT56 - RELATED"/>
    <property type="match status" value="1"/>
</dbReference>
<evidence type="ECO:0000256" key="11">
    <source>
        <dbReference type="ARBA" id="ARBA00044743"/>
    </source>
</evidence>
<evidence type="ECO:0000256" key="4">
    <source>
        <dbReference type="ARBA" id="ARBA00015561"/>
    </source>
</evidence>
<feature type="transmembrane region" description="Helical" evidence="14">
    <location>
        <begin position="164"/>
        <end position="185"/>
    </location>
</feature>
<keyword evidence="8 14" id="KW-0256">Endoplasmic reticulum</keyword>
<evidence type="ECO:0000256" key="3">
    <source>
        <dbReference type="ARBA" id="ARBA00011964"/>
    </source>
</evidence>
<keyword evidence="9 14" id="KW-1133">Transmembrane helix</keyword>
<evidence type="ECO:0000256" key="1">
    <source>
        <dbReference type="ARBA" id="ARBA00004477"/>
    </source>
</evidence>
<name>A0ABR3GEJ5_9PEZI</name>